<dbReference type="GO" id="GO:0120549">
    <property type="term" value="F:limit dextrin alpha-1,6-maltotetraose-hydrolase activity"/>
    <property type="evidence" value="ECO:0007669"/>
    <property type="project" value="UniProtKB-EC"/>
</dbReference>
<evidence type="ECO:0000313" key="5">
    <source>
        <dbReference type="EMBL" id="MEX1662299.1"/>
    </source>
</evidence>
<evidence type="ECO:0000256" key="1">
    <source>
        <dbReference type="ARBA" id="ARBA00008061"/>
    </source>
</evidence>
<name>A0ABV3TL46_9RHOB</name>
<dbReference type="CDD" id="cd02856">
    <property type="entry name" value="E_set_GDE_Isoamylase_N"/>
    <property type="match status" value="1"/>
</dbReference>
<dbReference type="InterPro" id="IPR013780">
    <property type="entry name" value="Glyco_hydro_b"/>
</dbReference>
<keyword evidence="3 5" id="KW-0326">Glycosidase</keyword>
<keyword evidence="2 5" id="KW-0378">Hydrolase</keyword>
<evidence type="ECO:0000259" key="4">
    <source>
        <dbReference type="SMART" id="SM00642"/>
    </source>
</evidence>
<dbReference type="EMBL" id="JBFRYC010000006">
    <property type="protein sequence ID" value="MEX1662299.1"/>
    <property type="molecule type" value="Genomic_DNA"/>
</dbReference>
<dbReference type="Proteomes" id="UP001557465">
    <property type="component" value="Unassembled WGS sequence"/>
</dbReference>
<dbReference type="Pfam" id="PF00128">
    <property type="entry name" value="Alpha-amylase"/>
    <property type="match status" value="1"/>
</dbReference>
<sequence length="672" mass="73723">MQIETGCADQLGATLSEQGVNFALASRHAEAVDLCLFTDAGEVQLRLPGRSGAVWHGFVPGLGAGARYGYRVHGNWAPESGHRFNPAKLLIDPYARALDQPLIWNAAMAQGKSKPDQRDSAPVMPKSVVCETLHPDWQRPAHRWRDSVIYEAHPKGLSMLHPDIPEPLRGTWAGLASDPVLAHLNRLGVTAIELLPTCAFLDDKFLVEKGLRNYWGYQPVGFFAPEPRYGGADPRAEFRAMVHRFHGAGIEVILDVVFNHTGEGDARGPMLSLRGIDNASYYRLSDRGAYINETGTGNTLDLSEPLTLRLVMDCLRHWVLEMGVDGFRFDLAATLARGASGAVEAHAPFLSAIAQDPVLRCVKLIAEPWDIGPGGYHLGWFPHPFNEWNDRFRDHTRRFWRGDEAMAGDLARRVAGSAEVFDHDGRAASASVNFITAHDGFTLQDLVSHTEKQNDANGEGNRDGHNANFSEALPEREAQDARKRALLATLILGQGVPMLLAGDEFGNSQGGNNNAYAQDNPIGWLDWPNADRTLIAFTARLIALRHAYPVLRQRRFLHALIRAQDGLRDLIWRLCSGQEPTPDDWGSRELRCIGVEIRGAAEGPAHEAGDRAAYLIFNAGGPCEARLPEGAWERVLDSADPEGSVAMTCCAQTCLSAQSLQVFVQTVSQEPA</sequence>
<protein>
    <submittedName>
        <fullName evidence="5">Glycogen debranching protein GlgX</fullName>
        <ecNumber evidence="5">3.2.1.196</ecNumber>
    </submittedName>
</protein>
<dbReference type="EC" id="3.2.1.196" evidence="5"/>
<comment type="similarity">
    <text evidence="1">Belongs to the glycosyl hydrolase 13 family.</text>
</comment>
<dbReference type="InterPro" id="IPR006047">
    <property type="entry name" value="GH13_cat_dom"/>
</dbReference>
<evidence type="ECO:0000256" key="3">
    <source>
        <dbReference type="ARBA" id="ARBA00023295"/>
    </source>
</evidence>
<proteinExistence type="inferred from homology"/>
<dbReference type="SUPFAM" id="SSF51011">
    <property type="entry name" value="Glycosyl hydrolase domain"/>
    <property type="match status" value="1"/>
</dbReference>
<feature type="domain" description="Glycosyl hydrolase family 13 catalytic" evidence="4">
    <location>
        <begin position="138"/>
        <end position="545"/>
    </location>
</feature>
<dbReference type="InterPro" id="IPR017853">
    <property type="entry name" value="GH"/>
</dbReference>
<evidence type="ECO:0000256" key="2">
    <source>
        <dbReference type="ARBA" id="ARBA00022801"/>
    </source>
</evidence>
<dbReference type="Gene3D" id="3.20.20.80">
    <property type="entry name" value="Glycosidases"/>
    <property type="match status" value="1"/>
</dbReference>
<accession>A0ABV3TL46</accession>
<dbReference type="InterPro" id="IPR013783">
    <property type="entry name" value="Ig-like_fold"/>
</dbReference>
<dbReference type="SMART" id="SM00642">
    <property type="entry name" value="Aamy"/>
    <property type="match status" value="1"/>
</dbReference>
<dbReference type="InterPro" id="IPR004193">
    <property type="entry name" value="Glyco_hydro_13_N"/>
</dbReference>
<comment type="caution">
    <text evidence="5">The sequence shown here is derived from an EMBL/GenBank/DDBJ whole genome shotgun (WGS) entry which is preliminary data.</text>
</comment>
<dbReference type="SUPFAM" id="SSF81296">
    <property type="entry name" value="E set domains"/>
    <property type="match status" value="1"/>
</dbReference>
<dbReference type="RefSeq" id="WP_368392114.1">
    <property type="nucleotide sequence ID" value="NZ_JBFRYC010000006.1"/>
</dbReference>
<dbReference type="Gene3D" id="2.60.40.1180">
    <property type="entry name" value="Golgi alpha-mannosidase II"/>
    <property type="match status" value="1"/>
</dbReference>
<dbReference type="Gene3D" id="2.60.40.10">
    <property type="entry name" value="Immunoglobulins"/>
    <property type="match status" value="1"/>
</dbReference>
<dbReference type="PANTHER" id="PTHR43002">
    <property type="entry name" value="GLYCOGEN DEBRANCHING ENZYME"/>
    <property type="match status" value="1"/>
</dbReference>
<reference evidence="5 6" key="1">
    <citation type="journal article" date="2011" name="Int. J. Syst. Evol. Microbiol.">
        <title>Zhongshania antarctica gen. nov., sp. nov. and Zhongshania guokunii sp. nov., gammaproteobacteria respectively isolated from coastal attached (fast) ice and surface seawater of the Antarctic.</title>
        <authorList>
            <person name="Li H.J."/>
            <person name="Zhang X.Y."/>
            <person name="Chen C.X."/>
            <person name="Zhang Y.J."/>
            <person name="Gao Z.M."/>
            <person name="Yu Y."/>
            <person name="Chen X.L."/>
            <person name="Chen B."/>
            <person name="Zhang Y.Z."/>
        </authorList>
    </citation>
    <scope>NUCLEOTIDE SEQUENCE [LARGE SCALE GENOMIC DNA]</scope>
    <source>
        <strain evidence="5 6">15-R06ZXC-3</strain>
    </source>
</reference>
<evidence type="ECO:0000313" key="6">
    <source>
        <dbReference type="Proteomes" id="UP001557465"/>
    </source>
</evidence>
<keyword evidence="6" id="KW-1185">Reference proteome</keyword>
<dbReference type="InterPro" id="IPR011837">
    <property type="entry name" value="Glycogen_debranch_GlgX"/>
</dbReference>
<dbReference type="NCBIfam" id="TIGR02100">
    <property type="entry name" value="glgX_debranch"/>
    <property type="match status" value="1"/>
</dbReference>
<dbReference type="CDD" id="cd11326">
    <property type="entry name" value="AmyAc_Glg_debranch"/>
    <property type="match status" value="1"/>
</dbReference>
<dbReference type="InterPro" id="IPR044505">
    <property type="entry name" value="GlgX_Isoamylase_N_E_set"/>
</dbReference>
<organism evidence="5 6">
    <name type="scientific">Thioclava arctica</name>
    <dbReference type="NCBI Taxonomy" id="3238301"/>
    <lineage>
        <taxon>Bacteria</taxon>
        <taxon>Pseudomonadati</taxon>
        <taxon>Pseudomonadota</taxon>
        <taxon>Alphaproteobacteria</taxon>
        <taxon>Rhodobacterales</taxon>
        <taxon>Paracoccaceae</taxon>
        <taxon>Thioclava</taxon>
    </lineage>
</organism>
<dbReference type="InterPro" id="IPR014756">
    <property type="entry name" value="Ig_E-set"/>
</dbReference>
<dbReference type="Pfam" id="PF02922">
    <property type="entry name" value="CBM_48"/>
    <property type="match status" value="1"/>
</dbReference>
<dbReference type="SUPFAM" id="SSF51445">
    <property type="entry name" value="(Trans)glycosidases"/>
    <property type="match status" value="1"/>
</dbReference>
<gene>
    <name evidence="5" type="primary">glgX</name>
    <name evidence="5" type="ORF">AB4874_11680</name>
</gene>